<feature type="compositionally biased region" description="Acidic residues" evidence="1">
    <location>
        <begin position="1895"/>
        <end position="1914"/>
    </location>
</feature>
<feature type="compositionally biased region" description="Acidic residues" evidence="1">
    <location>
        <begin position="2301"/>
        <end position="2312"/>
    </location>
</feature>
<evidence type="ECO:0000256" key="1">
    <source>
        <dbReference type="SAM" id="MobiDB-lite"/>
    </source>
</evidence>
<feature type="compositionally biased region" description="Low complexity" evidence="1">
    <location>
        <begin position="2061"/>
        <end position="2079"/>
    </location>
</feature>
<feature type="compositionally biased region" description="Basic and acidic residues" evidence="1">
    <location>
        <begin position="939"/>
        <end position="954"/>
    </location>
</feature>
<feature type="compositionally biased region" description="Basic and acidic residues" evidence="1">
    <location>
        <begin position="1207"/>
        <end position="1220"/>
    </location>
</feature>
<feature type="compositionally biased region" description="Basic and acidic residues" evidence="1">
    <location>
        <begin position="1355"/>
        <end position="1366"/>
    </location>
</feature>
<feature type="compositionally biased region" description="Acidic residues" evidence="1">
    <location>
        <begin position="1331"/>
        <end position="1340"/>
    </location>
</feature>
<feature type="compositionally biased region" description="Polar residues" evidence="1">
    <location>
        <begin position="210"/>
        <end position="220"/>
    </location>
</feature>
<evidence type="ECO:0000313" key="4">
    <source>
        <dbReference type="RefSeq" id="XP_028967959.1"/>
    </source>
</evidence>
<feature type="compositionally biased region" description="Polar residues" evidence="1">
    <location>
        <begin position="1070"/>
        <end position="1080"/>
    </location>
</feature>
<feature type="compositionally biased region" description="Polar residues" evidence="1">
    <location>
        <begin position="2457"/>
        <end position="2466"/>
    </location>
</feature>
<feature type="compositionally biased region" description="Low complexity" evidence="1">
    <location>
        <begin position="354"/>
        <end position="365"/>
    </location>
</feature>
<feature type="compositionally biased region" description="Basic and acidic residues" evidence="1">
    <location>
        <begin position="1291"/>
        <end position="1301"/>
    </location>
</feature>
<dbReference type="PROSITE" id="PS50800">
    <property type="entry name" value="SAP"/>
    <property type="match status" value="1"/>
</dbReference>
<feature type="compositionally biased region" description="Polar residues" evidence="1">
    <location>
        <begin position="2118"/>
        <end position="2135"/>
    </location>
</feature>
<feature type="compositionally biased region" description="Low complexity" evidence="1">
    <location>
        <begin position="1839"/>
        <end position="1850"/>
    </location>
</feature>
<accession>A0AAJ7SGA8</accession>
<name>A0AAJ7SGA8_9ACAR</name>
<feature type="compositionally biased region" description="Low complexity" evidence="1">
    <location>
        <begin position="2378"/>
        <end position="2392"/>
    </location>
</feature>
<proteinExistence type="predicted"/>
<feature type="domain" description="SAP" evidence="2">
    <location>
        <begin position="33"/>
        <end position="67"/>
    </location>
</feature>
<feature type="region of interest" description="Disordered" evidence="1">
    <location>
        <begin position="125"/>
        <end position="151"/>
    </location>
</feature>
<feature type="compositionally biased region" description="Basic and acidic residues" evidence="1">
    <location>
        <begin position="1373"/>
        <end position="1610"/>
    </location>
</feature>
<dbReference type="KEGG" id="goe:108864541"/>
<feature type="compositionally biased region" description="Low complexity" evidence="1">
    <location>
        <begin position="2487"/>
        <end position="2501"/>
    </location>
</feature>
<dbReference type="Proteomes" id="UP000694867">
    <property type="component" value="Unplaced"/>
</dbReference>
<feature type="region of interest" description="Disordered" evidence="1">
    <location>
        <begin position="180"/>
        <end position="534"/>
    </location>
</feature>
<feature type="compositionally biased region" description="Low complexity" evidence="1">
    <location>
        <begin position="627"/>
        <end position="638"/>
    </location>
</feature>
<feature type="region of interest" description="Disordered" evidence="1">
    <location>
        <begin position="562"/>
        <end position="638"/>
    </location>
</feature>
<feature type="region of interest" description="Disordered" evidence="1">
    <location>
        <begin position="815"/>
        <end position="1049"/>
    </location>
</feature>
<feature type="region of interest" description="Disordered" evidence="1">
    <location>
        <begin position="1136"/>
        <end position="1610"/>
    </location>
</feature>
<feature type="compositionally biased region" description="Low complexity" evidence="1">
    <location>
        <begin position="2146"/>
        <end position="2158"/>
    </location>
</feature>
<dbReference type="RefSeq" id="XP_028967959.1">
    <property type="nucleotide sequence ID" value="XM_029112126.1"/>
</dbReference>
<feature type="compositionally biased region" description="Basic and acidic residues" evidence="1">
    <location>
        <begin position="479"/>
        <end position="501"/>
    </location>
</feature>
<feature type="compositionally biased region" description="Basic and acidic residues" evidence="1">
    <location>
        <begin position="2550"/>
        <end position="2561"/>
    </location>
</feature>
<feature type="compositionally biased region" description="Basic and acidic residues" evidence="1">
    <location>
        <begin position="305"/>
        <end position="325"/>
    </location>
</feature>
<feature type="compositionally biased region" description="Low complexity" evidence="1">
    <location>
        <begin position="1969"/>
        <end position="1999"/>
    </location>
</feature>
<feature type="compositionally biased region" description="Low complexity" evidence="1">
    <location>
        <begin position="2092"/>
        <end position="2110"/>
    </location>
</feature>
<feature type="compositionally biased region" description="Low complexity" evidence="1">
    <location>
        <begin position="2577"/>
        <end position="2589"/>
    </location>
</feature>
<organism evidence="3 4">
    <name type="scientific">Galendromus occidentalis</name>
    <name type="common">western predatory mite</name>
    <dbReference type="NCBI Taxonomy" id="34638"/>
    <lineage>
        <taxon>Eukaryota</taxon>
        <taxon>Metazoa</taxon>
        <taxon>Ecdysozoa</taxon>
        <taxon>Arthropoda</taxon>
        <taxon>Chelicerata</taxon>
        <taxon>Arachnida</taxon>
        <taxon>Acari</taxon>
        <taxon>Parasitiformes</taxon>
        <taxon>Mesostigmata</taxon>
        <taxon>Gamasina</taxon>
        <taxon>Phytoseioidea</taxon>
        <taxon>Phytoseiidae</taxon>
        <taxon>Typhlodrominae</taxon>
        <taxon>Galendromus</taxon>
    </lineage>
</organism>
<feature type="compositionally biased region" description="Polar residues" evidence="1">
    <location>
        <begin position="2439"/>
        <end position="2449"/>
    </location>
</feature>
<feature type="compositionally biased region" description="Polar residues" evidence="1">
    <location>
        <begin position="2502"/>
        <end position="2511"/>
    </location>
</feature>
<sequence length="2595" mass="280684">MPGPGFEPALGPLIFRVLIDSTPVDRLPDGRPLAQLSLAEIKEQCAIRNLSKNGSRKDLTDRLKLRLELEKLREEASRALAKEDVVPNIGLQDTPVGQSDIVRQYLEAQQRRLLLFGVQRPHFGNTVPIQETTPSDERKRPVAQKTKGSLKQADLLASTPGATRNVLSNTEATVLDDLEETSSAVKTTRGRSANHKARADETPARKKTRYNANDASNSVSKIYEDATSAAPKRRRTVRGSPIQADGLQTPTVTLELSPTGTDGKEVKRGRGRPRKIKETPPANTVAEPLPAPGSLSDDVAPQEHPTVKAESEKKPIAADKDENRSTRAKRLRSQDETPQTLQDRARAPHPPSSADPAPSDASQDPIEAALLAMHGVEDATKSPKRRTLPADELGNEILKNHESEERSEQQDDTPDQHVDDLAHNDSIQSGEIVENCDTLPRSAPGVDATASDTTATSRERSKTVKPARNKEVSLPTVKEVPKTVEPRAERVIERESKEVFAKKSTPVSQGSPRQDVKRTSGTVERTVRETRKRSKVENIVQKLTQDKVEADIAAKDDCVLRLLGEGPKVEKTDKRPLDTPKTSREKKPDLGSPREKRTKDELPTVSSPPSRRTRRGPSGEGIDAKLGSESSTTSGAVAAAAPVAAIDAESGRRDSVEAAVAALIEQKPPIAVAPEPTIHEKRAAPSTQKSNIEPSPAGGNLPSKLEQVIAKCETRRTSARKNSLEVKESKISEILSAEQPIKKNAIATEPVVDVVATASCSVSGEAPSISVKDEIPETLQVADLCEEKAIKQMALAVESGTDPLPEPKTLVEVNDVGDKETIASRKGELLGQPGETTHNKATVVVAPEKTSIDPNTAPEKRKQKDEADEDPDSLKIDENHDDEFDAEESQRPLVSELDGECSSLQKATAGKPAEDEVVPPPKKENETSKPSESNIENHQGAEPDEQHKENRAAEGELSETAAMNKVSDLLDGNKDIASDIEEEVSSKPQPEQDDLWEAVFCGDQEGNPASDWPEGNNNEDPSSSYRQSELLDDSETSINDTPGIKLPHKFQPNVESAVASILDLNDIMRPSSSLSSQGGHNENDSAVIDNVPDADSAVAGLLSETPFDDDGGHSELCIDDEVVSDAVPLEFDETEGPAEVFDQEPNPSEMGEVLHEESSTCKETPERRISEEVRSVTGDVVESVATTSLLVDATEQQQRKKAVSPCDTERTSSDPREDSSVKPGKNPPADATTVTRSPPQAAIETPPEAKSSVNLSEESSSESDLEDLGSSRKARVKQQRDKSAGSSLLKSTDKKIGDRKAPSKGPSSVSSSSSSGSSSGSSSSGSSSSSSEDDDDEENDVSERKTVKARKSRPKSLEDAADDSRARSSAKKKQSEHQIDQTVRDVKRNEGDTKKSETTSDGESRKQQHGADLRKRSQEGARREQREKSPKKVKEQRADEAGKLREEQEAGAEKSRAEVDAKAEKLRRQQNDDAERVTEEKLRKEREAEKRRLQREEEQKERGKQDKLQKEAEEEARKAEEEIVRKAEEEKAEEERARKAEEEKARKAEEEKARKAEEEKARRAEAERARKAEAERARKAEAERARKAEAERARKAEEEKARQLREEEEERVRLQLKAEEEAELLRKQREAEAERLRQEEELLRKQEEEEAAAEELRRVEAEKLRRLEEETLRKLEEEKLRELEEEKLRLAEEEKLRLRREETERLRIEEEEKLRIQREEAAAVKLREEEEKERLRQQEEEKLRIQKQGEERGNRQEDEARALREEREDRAEIREGQESRNEEAGGPQMPQAGVSAQETQQSRDPPPEQKSVTTEATIQPPQAHKTLPDAIAQVNVPVSEESAASKASTSFDDAEGGSLGRGPSDTSRERAAAGGSTIGLKSQQRKNPLVSYGFDSDDDEDDDEEGDDENDDDTENRGHAASNASEAVAKDDTLRINDGGSNETGDSSSRAKSADGARQDAAESSGDFVGVDVSAAKSSDDSGGVQVSSSHTTSIFTHSVASPGLATGNPKKFEVTSSSDNPTGVSRSAVPDDQAEAPGPSGDETEVGARENELCDQGLVAQSACSQATSQAETASSSDESGRPLEVAPVRLGSLSAEGASSSAEMTSSSDRAKQHSQDGATSSSDGLHSESSMSVRPPDQETDSKASCVASSSPSQAIEHPSEQQDQQAEDACSSSDKLPENDDDPPVDTSSGEELRTEVQSSSEVKPLAEKPTDASSSSDEKHSAESYADSSSPQHTMTTSNIDVGSRSVDAEGAPSSSDQQGTADSRIEAEPDGVDPVRTSVEGSDEASSPDEGGGGENDDDNSVDASDDPTRPKCCSSSSVPTERGSASAEEFESGRPRCESTSETSRIARIAVDDDDDFEDNSQPELPGACTSSHSQQHSSQHAASEQADHPSNAADEDKDISSSNNNHNNSHDNIDAATAESSLSKAAEDKTSISSSDAQPSQRPADFSLDESSGMAQSSDESRAQMMASPLQVPDGNEVSASSSSSSSLTSTVTGENQVNTSGGKDSPAPTPSSSSCKPDLKSSLTSSMEDASSEAIPMGVDSLKDEDACRDETAVAEENADSSREDENPSSSSPSEMSGNKGSKEPK</sequence>
<feature type="compositionally biased region" description="Polar residues" evidence="1">
    <location>
        <begin position="2015"/>
        <end position="2026"/>
    </location>
</feature>
<feature type="compositionally biased region" description="Basic and acidic residues" evidence="1">
    <location>
        <begin position="1952"/>
        <end position="1961"/>
    </location>
</feature>
<feature type="compositionally biased region" description="Basic and acidic residues" evidence="1">
    <location>
        <begin position="816"/>
        <end position="828"/>
    </location>
</feature>
<evidence type="ECO:0000259" key="2">
    <source>
        <dbReference type="PROSITE" id="PS50800"/>
    </source>
</evidence>
<feature type="compositionally biased region" description="Low complexity" evidence="1">
    <location>
        <begin position="447"/>
        <end position="456"/>
    </location>
</feature>
<feature type="compositionally biased region" description="Low complexity" evidence="1">
    <location>
        <begin position="1307"/>
        <end position="1330"/>
    </location>
</feature>
<feature type="compositionally biased region" description="Basic and acidic residues" evidence="1">
    <location>
        <begin position="1152"/>
        <end position="1174"/>
    </location>
</feature>
<feature type="compositionally biased region" description="Basic and acidic residues" evidence="1">
    <location>
        <begin position="2209"/>
        <end position="2227"/>
    </location>
</feature>
<feature type="compositionally biased region" description="Polar residues" evidence="1">
    <location>
        <begin position="1015"/>
        <end position="1027"/>
    </location>
</feature>
<dbReference type="SMART" id="SM00513">
    <property type="entry name" value="SAP"/>
    <property type="match status" value="1"/>
</dbReference>
<feature type="compositionally biased region" description="Basic and acidic residues" evidence="1">
    <location>
        <begin position="567"/>
        <end position="602"/>
    </location>
</feature>
<dbReference type="GeneID" id="108864541"/>
<feature type="compositionally biased region" description="Acidic residues" evidence="1">
    <location>
        <begin position="2359"/>
        <end position="2368"/>
    </location>
</feature>
<feature type="compositionally biased region" description="Polar residues" evidence="1">
    <location>
        <begin position="2258"/>
        <end position="2267"/>
    </location>
</feature>
<feature type="region of interest" description="Disordered" evidence="1">
    <location>
        <begin position="1718"/>
        <end position="2595"/>
    </location>
</feature>
<feature type="compositionally biased region" description="Polar residues" evidence="1">
    <location>
        <begin position="2231"/>
        <end position="2246"/>
    </location>
</feature>
<feature type="compositionally biased region" description="Basic and acidic residues" evidence="1">
    <location>
        <begin position="1718"/>
        <end position="1783"/>
    </location>
</feature>
<keyword evidence="3" id="KW-1185">Reference proteome</keyword>
<feature type="compositionally biased region" description="Polar residues" evidence="1">
    <location>
        <begin position="1810"/>
        <end position="1820"/>
    </location>
</feature>
<dbReference type="InterPro" id="IPR003034">
    <property type="entry name" value="SAP_dom"/>
</dbReference>
<feature type="compositionally biased region" description="Polar residues" evidence="1">
    <location>
        <begin position="2190"/>
        <end position="2206"/>
    </location>
</feature>
<gene>
    <name evidence="4" type="primary">LOC108864541</name>
</gene>
<feature type="compositionally biased region" description="Polar residues" evidence="1">
    <location>
        <begin position="246"/>
        <end position="260"/>
    </location>
</feature>
<feature type="compositionally biased region" description="Basic and acidic residues" evidence="1">
    <location>
        <begin position="398"/>
        <end position="423"/>
    </location>
</feature>
<reference evidence="4" key="1">
    <citation type="submission" date="2025-08" db="UniProtKB">
        <authorList>
            <consortium name="RefSeq"/>
        </authorList>
    </citation>
    <scope>IDENTIFICATION</scope>
</reference>
<feature type="compositionally biased region" description="Polar residues" evidence="1">
    <location>
        <begin position="1794"/>
        <end position="1803"/>
    </location>
</feature>
<protein>
    <submittedName>
        <fullName evidence="4">Titin homolog</fullName>
    </submittedName>
</protein>
<feature type="region of interest" description="Disordered" evidence="1">
    <location>
        <begin position="1069"/>
        <end position="1088"/>
    </location>
</feature>
<feature type="compositionally biased region" description="Low complexity" evidence="1">
    <location>
        <begin position="2519"/>
        <end position="2532"/>
    </location>
</feature>
<evidence type="ECO:0000313" key="3">
    <source>
        <dbReference type="Proteomes" id="UP000694867"/>
    </source>
</evidence>
<feature type="region of interest" description="Disordered" evidence="1">
    <location>
        <begin position="670"/>
        <end position="704"/>
    </location>
</feature>
<feature type="compositionally biased region" description="Polar residues" evidence="1">
    <location>
        <begin position="1939"/>
        <end position="1951"/>
    </location>
</feature>